<feature type="transmembrane region" description="Helical" evidence="5">
    <location>
        <begin position="62"/>
        <end position="81"/>
    </location>
</feature>
<reference evidence="7 8" key="1">
    <citation type="submission" date="2022-10" db="EMBL/GenBank/DDBJ databases">
        <title>Janthinobacterium sp. hw3 Genome sequencing.</title>
        <authorList>
            <person name="Park S."/>
        </authorList>
    </citation>
    <scope>NUCLEOTIDE SEQUENCE [LARGE SCALE GENOMIC DNA]</scope>
    <source>
        <strain evidence="8">hw3</strain>
    </source>
</reference>
<comment type="subcellular location">
    <subcellularLocation>
        <location evidence="1">Membrane</location>
        <topology evidence="1">Multi-pass membrane protein</topology>
    </subcellularLocation>
</comment>
<feature type="transmembrane region" description="Helical" evidence="5">
    <location>
        <begin position="147"/>
        <end position="171"/>
    </location>
</feature>
<accession>A0ABT5K4F5</accession>
<keyword evidence="3 5" id="KW-1133">Transmembrane helix</keyword>
<dbReference type="PROSITE" id="PS50850">
    <property type="entry name" value="MFS"/>
    <property type="match status" value="1"/>
</dbReference>
<keyword evidence="4 5" id="KW-0472">Membrane</keyword>
<feature type="transmembrane region" description="Helical" evidence="5">
    <location>
        <begin position="290"/>
        <end position="310"/>
    </location>
</feature>
<comment type="caution">
    <text evidence="7">The sequence shown here is derived from an EMBL/GenBank/DDBJ whole genome shotgun (WGS) entry which is preliminary data.</text>
</comment>
<evidence type="ECO:0000256" key="2">
    <source>
        <dbReference type="ARBA" id="ARBA00022692"/>
    </source>
</evidence>
<name>A0ABT5K4F5_9BURK</name>
<feature type="transmembrane region" description="Helical" evidence="5">
    <location>
        <begin position="411"/>
        <end position="429"/>
    </location>
</feature>
<dbReference type="InterPro" id="IPR020846">
    <property type="entry name" value="MFS_dom"/>
</dbReference>
<feature type="transmembrane region" description="Helical" evidence="5">
    <location>
        <begin position="21"/>
        <end position="42"/>
    </location>
</feature>
<evidence type="ECO:0000256" key="3">
    <source>
        <dbReference type="ARBA" id="ARBA00022989"/>
    </source>
</evidence>
<feature type="transmembrane region" description="Helical" evidence="5">
    <location>
        <begin position="88"/>
        <end position="108"/>
    </location>
</feature>
<evidence type="ECO:0000256" key="4">
    <source>
        <dbReference type="ARBA" id="ARBA00023136"/>
    </source>
</evidence>
<dbReference type="PROSITE" id="PS00217">
    <property type="entry name" value="SUGAR_TRANSPORT_2"/>
    <property type="match status" value="1"/>
</dbReference>
<dbReference type="InterPro" id="IPR005829">
    <property type="entry name" value="Sugar_transporter_CS"/>
</dbReference>
<evidence type="ECO:0000259" key="6">
    <source>
        <dbReference type="PROSITE" id="PS50850"/>
    </source>
</evidence>
<dbReference type="RefSeq" id="WP_273673184.1">
    <property type="nucleotide sequence ID" value="NZ_JAQQXR010000008.1"/>
</dbReference>
<dbReference type="SUPFAM" id="SSF103473">
    <property type="entry name" value="MFS general substrate transporter"/>
    <property type="match status" value="1"/>
</dbReference>
<feature type="domain" description="Major facilitator superfamily (MFS) profile" evidence="6">
    <location>
        <begin position="23"/>
        <end position="436"/>
    </location>
</feature>
<dbReference type="Gene3D" id="1.20.1250.20">
    <property type="entry name" value="MFS general substrate transporter like domains"/>
    <property type="match status" value="1"/>
</dbReference>
<feature type="transmembrane region" description="Helical" evidence="5">
    <location>
        <begin position="177"/>
        <end position="197"/>
    </location>
</feature>
<evidence type="ECO:0000313" key="7">
    <source>
        <dbReference type="EMBL" id="MDC8759799.1"/>
    </source>
</evidence>
<feature type="transmembrane region" description="Helical" evidence="5">
    <location>
        <begin position="322"/>
        <end position="338"/>
    </location>
</feature>
<organism evidence="7 8">
    <name type="scientific">Janthinobacterium fluminis</name>
    <dbReference type="NCBI Taxonomy" id="2987524"/>
    <lineage>
        <taxon>Bacteria</taxon>
        <taxon>Pseudomonadati</taxon>
        <taxon>Pseudomonadota</taxon>
        <taxon>Betaproteobacteria</taxon>
        <taxon>Burkholderiales</taxon>
        <taxon>Oxalobacteraceae</taxon>
        <taxon>Janthinobacterium</taxon>
    </lineage>
</organism>
<dbReference type="PANTHER" id="PTHR23508">
    <property type="entry name" value="CARBOXYLIC ACID TRANSPORTER PROTEIN HOMOLOG"/>
    <property type="match status" value="1"/>
</dbReference>
<dbReference type="CDD" id="cd17365">
    <property type="entry name" value="MFS_PcaK_like"/>
    <property type="match status" value="1"/>
</dbReference>
<feature type="transmembrane region" description="Helical" evidence="5">
    <location>
        <begin position="381"/>
        <end position="399"/>
    </location>
</feature>
<evidence type="ECO:0000256" key="1">
    <source>
        <dbReference type="ARBA" id="ARBA00004141"/>
    </source>
</evidence>
<evidence type="ECO:0000313" key="8">
    <source>
        <dbReference type="Proteomes" id="UP001221208"/>
    </source>
</evidence>
<proteinExistence type="predicted"/>
<keyword evidence="8" id="KW-1185">Reference proteome</keyword>
<dbReference type="Pfam" id="PF07690">
    <property type="entry name" value="MFS_1"/>
    <property type="match status" value="2"/>
</dbReference>
<gene>
    <name evidence="7" type="ORF">OIK44_19620</name>
</gene>
<sequence length="449" mass="47657">MSKTIDIPDLINNNNIGGFQIGMLILCGLCVIMDGFDVQAMGYVAPAIIQDWHVSKANLGPVFGAGLLGMLVGSLLFSIAADKVGRRPVLIGATLFFSVCMLLTPLATSIEQLQIIRFITGLGLGAVMPNAMALAGEYSPLRKRVTLMMLVSCGFTVGAVLGGLLSAALIPTFGWQSVFYVGGIVPLVIGILMFFLLPESMQFLVLRKKNLDKVARWLKRIAPDTVIDRDSQFIVHEKEHKGAPVLQLFKDGRAKMTVLLWVINFMNLLNLYFLSNWLPTIAKDAGLSTANAVLAGTALQVGGTIGTVVMGQLIDRSSFRRVLLPCFAVAAVAIALIGRPDVSLAFLFTAICIAGFCVVGGQPAVNALAASYYPTTLRSTGIGWSLGVGRIGSIVGPVLGGELIRLNWPNSTIFLVVAIPAVVSTLMVWGMRRPPAGKAGGDARLGTAA</sequence>
<evidence type="ECO:0000256" key="5">
    <source>
        <dbReference type="SAM" id="Phobius"/>
    </source>
</evidence>
<dbReference type="EMBL" id="JAQQXR010000008">
    <property type="protein sequence ID" value="MDC8759799.1"/>
    <property type="molecule type" value="Genomic_DNA"/>
</dbReference>
<feature type="transmembrane region" description="Helical" evidence="5">
    <location>
        <begin position="258"/>
        <end position="278"/>
    </location>
</feature>
<keyword evidence="2 5" id="KW-0812">Transmembrane</keyword>
<dbReference type="InterPro" id="IPR011701">
    <property type="entry name" value="MFS"/>
</dbReference>
<feature type="transmembrane region" description="Helical" evidence="5">
    <location>
        <begin position="114"/>
        <end position="135"/>
    </location>
</feature>
<feature type="transmembrane region" description="Helical" evidence="5">
    <location>
        <begin position="344"/>
        <end position="369"/>
    </location>
</feature>
<dbReference type="PANTHER" id="PTHR23508:SF10">
    <property type="entry name" value="CARBOXYLIC ACID TRANSPORTER PROTEIN HOMOLOG"/>
    <property type="match status" value="1"/>
</dbReference>
<protein>
    <submittedName>
        <fullName evidence="7">MFS transporter</fullName>
    </submittedName>
</protein>
<dbReference type="InterPro" id="IPR036259">
    <property type="entry name" value="MFS_trans_sf"/>
</dbReference>
<dbReference type="Proteomes" id="UP001221208">
    <property type="component" value="Unassembled WGS sequence"/>
</dbReference>